<dbReference type="Pfam" id="PF02625">
    <property type="entry name" value="XdhC_CoxI"/>
    <property type="match status" value="1"/>
</dbReference>
<dbReference type="EMBL" id="CP101989">
    <property type="protein sequence ID" value="UUI64324.1"/>
    <property type="molecule type" value="Genomic_DNA"/>
</dbReference>
<proteinExistence type="predicted"/>
<feature type="domain" description="XdhC Rossmann" evidence="2">
    <location>
        <begin position="184"/>
        <end position="326"/>
    </location>
</feature>
<organism evidence="3 4">
    <name type="scientific">Cellulomonas wangsupingiae</name>
    <dbReference type="NCBI Taxonomy" id="2968085"/>
    <lineage>
        <taxon>Bacteria</taxon>
        <taxon>Bacillati</taxon>
        <taxon>Actinomycetota</taxon>
        <taxon>Actinomycetes</taxon>
        <taxon>Micrococcales</taxon>
        <taxon>Cellulomonadaceae</taxon>
        <taxon>Cellulomonas</taxon>
    </lineage>
</organism>
<dbReference type="Gene3D" id="3.40.50.720">
    <property type="entry name" value="NAD(P)-binding Rossmann-like Domain"/>
    <property type="match status" value="1"/>
</dbReference>
<feature type="domain" description="XdhC- CoxI" evidence="1">
    <location>
        <begin position="48"/>
        <end position="114"/>
    </location>
</feature>
<reference evidence="3 4" key="1">
    <citation type="submission" date="2022-07" db="EMBL/GenBank/DDBJ databases">
        <title>Novel species in genus cellulomonas.</title>
        <authorList>
            <person name="Ye L."/>
        </authorList>
    </citation>
    <scope>NUCLEOTIDE SEQUENCE [LARGE SCALE GENOMIC DNA]</scope>
    <source>
        <strain evidence="4">zg-Y908</strain>
    </source>
</reference>
<keyword evidence="4" id="KW-1185">Reference proteome</keyword>
<evidence type="ECO:0000259" key="2">
    <source>
        <dbReference type="Pfam" id="PF13478"/>
    </source>
</evidence>
<name>A0ABY5K1K7_9CELL</name>
<dbReference type="InterPro" id="IPR003777">
    <property type="entry name" value="XdhC_CoxI"/>
</dbReference>
<dbReference type="PANTHER" id="PTHR30388:SF4">
    <property type="entry name" value="MOLYBDENUM COFACTOR INSERTION CHAPERONE PAOD"/>
    <property type="match status" value="1"/>
</dbReference>
<evidence type="ECO:0000313" key="4">
    <source>
        <dbReference type="Proteomes" id="UP001317322"/>
    </source>
</evidence>
<protein>
    <submittedName>
        <fullName evidence="3">XdhC family protein</fullName>
    </submittedName>
</protein>
<gene>
    <name evidence="3" type="ORF">NP075_14510</name>
</gene>
<sequence>MAGPLVVLPSMVRPGCFATVTPARRFSKQSFRNVALMLDQAAEICRRLDAGQRVAAATLVRVEGSAPRAVGASFVVGSDGTVAGSVSGGCVEADLVERCLAVLDGGRAHVTSYGIGDDLGEPGLMCGGTITVLVHEVSALPARALHQVRRAAEGLDACVALDADGGVCTDEPLVTLRTPAAHPLLVVGAGEHAVALTHLAAACGFAVTVLDQRPLFATKERFPDAYAVVRDWPDRWLGAHPLTAAHAVVVLTHDQRVDVPTLVTALASPARYIGAMGSRATHARRVEALRAAGVTDAALARLRSPIGLDLGGSTPAETALSILAEVVMTRHGATGRPLSTTAGPVHGR</sequence>
<accession>A0ABY5K1K7</accession>
<dbReference type="PANTHER" id="PTHR30388">
    <property type="entry name" value="ALDEHYDE OXIDOREDUCTASE MOLYBDENUM COFACTOR ASSEMBLY PROTEIN"/>
    <property type="match status" value="1"/>
</dbReference>
<dbReference type="Proteomes" id="UP001317322">
    <property type="component" value="Chromosome"/>
</dbReference>
<dbReference type="InterPro" id="IPR027051">
    <property type="entry name" value="XdhC_Rossmann_dom"/>
</dbReference>
<evidence type="ECO:0000313" key="3">
    <source>
        <dbReference type="EMBL" id="UUI64324.1"/>
    </source>
</evidence>
<dbReference type="InterPro" id="IPR052698">
    <property type="entry name" value="MoCofactor_Util/Proc"/>
</dbReference>
<dbReference type="RefSeq" id="WP_227565288.1">
    <property type="nucleotide sequence ID" value="NZ_CP101989.1"/>
</dbReference>
<evidence type="ECO:0000259" key="1">
    <source>
        <dbReference type="Pfam" id="PF02625"/>
    </source>
</evidence>
<dbReference type="Pfam" id="PF13478">
    <property type="entry name" value="XdhC_C"/>
    <property type="match status" value="1"/>
</dbReference>